<protein>
    <submittedName>
        <fullName evidence="2">Uncharacterized protein</fullName>
    </submittedName>
</protein>
<dbReference type="EMBL" id="JAROKS010000023">
    <property type="protein sequence ID" value="KAK1787281.1"/>
    <property type="molecule type" value="Genomic_DNA"/>
</dbReference>
<comment type="caution">
    <text evidence="2">The sequence shown here is derived from an EMBL/GenBank/DDBJ whole genome shotgun (WGS) entry which is preliminary data.</text>
</comment>
<organism evidence="2 3">
    <name type="scientific">Electrophorus voltai</name>
    <dbReference type="NCBI Taxonomy" id="2609070"/>
    <lineage>
        <taxon>Eukaryota</taxon>
        <taxon>Metazoa</taxon>
        <taxon>Chordata</taxon>
        <taxon>Craniata</taxon>
        <taxon>Vertebrata</taxon>
        <taxon>Euteleostomi</taxon>
        <taxon>Actinopterygii</taxon>
        <taxon>Neopterygii</taxon>
        <taxon>Teleostei</taxon>
        <taxon>Ostariophysi</taxon>
        <taxon>Gymnotiformes</taxon>
        <taxon>Gymnotoidei</taxon>
        <taxon>Gymnotidae</taxon>
        <taxon>Electrophorus</taxon>
    </lineage>
</organism>
<dbReference type="AlphaFoldDB" id="A0AAD8YV26"/>
<feature type="region of interest" description="Disordered" evidence="1">
    <location>
        <begin position="109"/>
        <end position="151"/>
    </location>
</feature>
<evidence type="ECO:0000313" key="2">
    <source>
        <dbReference type="EMBL" id="KAK1787281.1"/>
    </source>
</evidence>
<dbReference type="Proteomes" id="UP001239994">
    <property type="component" value="Unassembled WGS sequence"/>
</dbReference>
<sequence length="151" mass="16661">MLSNTTCGKPHYCDAGESPLLPLEQNDDLSALATDFLRGSGQISVRWVLMERQSLQGGCINVLVVELIVKARQAYPTFEKAVQKELASEHLLKALLQGLHVQLPAPASLQATSAEEERDEGWAATGRDNRQTTLRQPYYSQEARPSLRTVA</sequence>
<reference evidence="2" key="1">
    <citation type="submission" date="2023-03" db="EMBL/GenBank/DDBJ databases">
        <title>Electrophorus voltai genome.</title>
        <authorList>
            <person name="Bian C."/>
        </authorList>
    </citation>
    <scope>NUCLEOTIDE SEQUENCE</scope>
    <source>
        <strain evidence="2">CB-2022</strain>
        <tissue evidence="2">Muscle</tissue>
    </source>
</reference>
<accession>A0AAD8YV26</accession>
<evidence type="ECO:0000256" key="1">
    <source>
        <dbReference type="SAM" id="MobiDB-lite"/>
    </source>
</evidence>
<keyword evidence="3" id="KW-1185">Reference proteome</keyword>
<proteinExistence type="predicted"/>
<evidence type="ECO:0000313" key="3">
    <source>
        <dbReference type="Proteomes" id="UP001239994"/>
    </source>
</evidence>
<gene>
    <name evidence="2" type="ORF">P4O66_002792</name>
</gene>
<name>A0AAD8YV26_9TELE</name>